<evidence type="ECO:0000313" key="4">
    <source>
        <dbReference type="Proteomes" id="UP000264840"/>
    </source>
</evidence>
<comment type="similarity">
    <text evidence="1">Belongs to the apolipoprotein L family.</text>
</comment>
<sequence>TVPHTESNLLTSELQTALCHYITDTLTYIHTVTGFCEGFSKWLLWTETELDTLMDIKDGIDALDLKITHVYNSEEKCTAFLKFMKDKVSADSRREKLEKELTEVLEYVLRGQEKLEPFLDAVEKLAVTSLQVFRENQELHLPEGIRLEHIQSVISAAQQICPLLLEFKRDSKVFFLPKLENVDVLAYQLDRYIVTSQEIHEKLEESTINNIWLKSTKAVVDLNVDLSESTKLQSLKLSSSSLRMDPNFRMVFLFQEKSCSDFIKVVQNRQPDMLKFLEDLEQCAVQLDRMNKGAKISSITGSSVGAVGGVLSIVGLALSPVTAGASLGLLIGGTVMGILSGTNSAVTTFTEMRVKRREKNKANKVFQKFMKDVQNIKNCLGKVISQPTDNIEVGFYKNMCMGFGKVGSVGKKIRTLVKDASNVKLVKSKNLVTGSGKKTFKGSLALSKAGRASAIALNAFFLGMDIISICQESISLGKANKTKTSQFISARASLWKSEMKSWQNICDSLNEGLKTSDKKKAFLEMPFYPEMKRQVQKKQSVSFVEMNEKEREIMHNRQSVSFENKQRGSKLKLKREISLFIVVLGLLGCAAWLCGTFTKST</sequence>
<dbReference type="PANTHER" id="PTHR14096:SF57">
    <property type="entry name" value="APOLIPOPROTEIN L4"/>
    <property type="match status" value="1"/>
</dbReference>
<feature type="transmembrane region" description="Helical" evidence="2">
    <location>
        <begin position="327"/>
        <end position="349"/>
    </location>
</feature>
<keyword evidence="4" id="KW-1185">Reference proteome</keyword>
<evidence type="ECO:0000256" key="1">
    <source>
        <dbReference type="ARBA" id="ARBA00010090"/>
    </source>
</evidence>
<protein>
    <submittedName>
        <fullName evidence="3">Apolipoprotein L</fullName>
    </submittedName>
</protein>
<dbReference type="InterPro" id="IPR008405">
    <property type="entry name" value="ApoL"/>
</dbReference>
<dbReference type="STRING" id="8153.ENSHBUP00000032368"/>
<reference evidence="3" key="2">
    <citation type="submission" date="2025-09" db="UniProtKB">
        <authorList>
            <consortium name="Ensembl"/>
        </authorList>
    </citation>
    <scope>IDENTIFICATION</scope>
</reference>
<dbReference type="GO" id="GO:0016020">
    <property type="term" value="C:membrane"/>
    <property type="evidence" value="ECO:0007669"/>
    <property type="project" value="TreeGrafter"/>
</dbReference>
<dbReference type="Proteomes" id="UP000264840">
    <property type="component" value="Unplaced"/>
</dbReference>
<evidence type="ECO:0000313" key="3">
    <source>
        <dbReference type="Ensembl" id="ENSHBUP00000032368.1"/>
    </source>
</evidence>
<keyword evidence="2" id="KW-0812">Transmembrane</keyword>
<dbReference type="GO" id="GO:0006869">
    <property type="term" value="P:lipid transport"/>
    <property type="evidence" value="ECO:0007669"/>
    <property type="project" value="InterPro"/>
</dbReference>
<dbReference type="OMA" id="EREIMHN"/>
<dbReference type="GeneTree" id="ENSGT01030000234599"/>
<dbReference type="PANTHER" id="PTHR14096">
    <property type="entry name" value="APOLIPOPROTEIN L"/>
    <property type="match status" value="1"/>
</dbReference>
<dbReference type="AlphaFoldDB" id="A0A3Q3CWJ7"/>
<accession>A0A3Q3CWJ7</accession>
<dbReference type="GO" id="GO:0008289">
    <property type="term" value="F:lipid binding"/>
    <property type="evidence" value="ECO:0007669"/>
    <property type="project" value="InterPro"/>
</dbReference>
<name>A0A3Q3CWJ7_HAPBU</name>
<dbReference type="GO" id="GO:0005576">
    <property type="term" value="C:extracellular region"/>
    <property type="evidence" value="ECO:0007669"/>
    <property type="project" value="InterPro"/>
</dbReference>
<keyword evidence="2" id="KW-0472">Membrane</keyword>
<organism evidence="3 4">
    <name type="scientific">Haplochromis burtoni</name>
    <name type="common">Burton's mouthbrooder</name>
    <name type="synonym">Chromis burtoni</name>
    <dbReference type="NCBI Taxonomy" id="8153"/>
    <lineage>
        <taxon>Eukaryota</taxon>
        <taxon>Metazoa</taxon>
        <taxon>Chordata</taxon>
        <taxon>Craniata</taxon>
        <taxon>Vertebrata</taxon>
        <taxon>Euteleostomi</taxon>
        <taxon>Actinopterygii</taxon>
        <taxon>Neopterygii</taxon>
        <taxon>Teleostei</taxon>
        <taxon>Neoteleostei</taxon>
        <taxon>Acanthomorphata</taxon>
        <taxon>Ovalentaria</taxon>
        <taxon>Cichlomorphae</taxon>
        <taxon>Cichliformes</taxon>
        <taxon>Cichlidae</taxon>
        <taxon>African cichlids</taxon>
        <taxon>Pseudocrenilabrinae</taxon>
        <taxon>Haplochromini</taxon>
        <taxon>Haplochromis</taxon>
    </lineage>
</organism>
<proteinExistence type="inferred from homology"/>
<dbReference type="Pfam" id="PF05461">
    <property type="entry name" value="ApoL"/>
    <property type="match status" value="1"/>
</dbReference>
<dbReference type="Ensembl" id="ENSHBUT00000025382.1">
    <property type="protein sequence ID" value="ENSHBUP00000032368.1"/>
    <property type="gene ID" value="ENSHBUG00000018603.1"/>
</dbReference>
<feature type="transmembrane region" description="Helical" evidence="2">
    <location>
        <begin position="577"/>
        <end position="598"/>
    </location>
</feature>
<evidence type="ECO:0000256" key="2">
    <source>
        <dbReference type="SAM" id="Phobius"/>
    </source>
</evidence>
<reference evidence="3" key="1">
    <citation type="submission" date="2025-08" db="UniProtKB">
        <authorList>
            <consortium name="Ensembl"/>
        </authorList>
    </citation>
    <scope>IDENTIFICATION</scope>
</reference>
<keyword evidence="2" id="KW-1133">Transmembrane helix</keyword>
<feature type="transmembrane region" description="Helical" evidence="2">
    <location>
        <begin position="299"/>
        <end position="321"/>
    </location>
</feature>
<dbReference type="GO" id="GO:0042157">
    <property type="term" value="P:lipoprotein metabolic process"/>
    <property type="evidence" value="ECO:0007669"/>
    <property type="project" value="InterPro"/>
</dbReference>